<keyword evidence="2" id="KW-0472">Membrane</keyword>
<evidence type="ECO:0000313" key="3">
    <source>
        <dbReference type="Proteomes" id="UP000694888"/>
    </source>
</evidence>
<evidence type="ECO:0000256" key="2">
    <source>
        <dbReference type="SAM" id="Phobius"/>
    </source>
</evidence>
<proteinExistence type="predicted"/>
<name>A0ABM1VUW0_APLCA</name>
<gene>
    <name evidence="4" type="primary">LOC118477848</name>
</gene>
<dbReference type="GeneID" id="118477848"/>
<sequence>MSEQPRGSAHNDSVSAWSRLEASPYYQTAFYLGLVYPGLLCLLGLPGNLFSALYIRRKWPVAPPQVYMTSLCVVDSLALMHKLLMIHLPTLHVHMTPRGCQYLQFVLQWASQMSSWLLVFLSTFKDRGESGTFKDRGESGTFKDRGESGTFKDRGERGTFKDRGESGTFKDRGESGTFKDRGESGTFKDRGERGTFKDRGESS</sequence>
<dbReference type="Gene3D" id="1.20.1070.10">
    <property type="entry name" value="Rhodopsin 7-helix transmembrane proteins"/>
    <property type="match status" value="1"/>
</dbReference>
<keyword evidence="3" id="KW-1185">Reference proteome</keyword>
<reference evidence="4" key="1">
    <citation type="submission" date="2025-08" db="UniProtKB">
        <authorList>
            <consortium name="RefSeq"/>
        </authorList>
    </citation>
    <scope>IDENTIFICATION</scope>
</reference>
<evidence type="ECO:0000256" key="1">
    <source>
        <dbReference type="SAM" id="MobiDB-lite"/>
    </source>
</evidence>
<evidence type="ECO:0000313" key="4">
    <source>
        <dbReference type="RefSeq" id="XP_035826202.1"/>
    </source>
</evidence>
<keyword evidence="2" id="KW-1133">Transmembrane helix</keyword>
<protein>
    <submittedName>
        <fullName evidence="4">Uncharacterized protein LOC118477848</fullName>
    </submittedName>
</protein>
<accession>A0ABM1VUW0</accession>
<dbReference type="SUPFAM" id="SSF81321">
    <property type="entry name" value="Family A G protein-coupled receptor-like"/>
    <property type="match status" value="1"/>
</dbReference>
<dbReference type="Proteomes" id="UP000694888">
    <property type="component" value="Unplaced"/>
</dbReference>
<organism evidence="3 4">
    <name type="scientific">Aplysia californica</name>
    <name type="common">California sea hare</name>
    <dbReference type="NCBI Taxonomy" id="6500"/>
    <lineage>
        <taxon>Eukaryota</taxon>
        <taxon>Metazoa</taxon>
        <taxon>Spiralia</taxon>
        <taxon>Lophotrochozoa</taxon>
        <taxon>Mollusca</taxon>
        <taxon>Gastropoda</taxon>
        <taxon>Heterobranchia</taxon>
        <taxon>Euthyneura</taxon>
        <taxon>Tectipleura</taxon>
        <taxon>Aplysiida</taxon>
        <taxon>Aplysioidea</taxon>
        <taxon>Aplysiidae</taxon>
        <taxon>Aplysia</taxon>
    </lineage>
</organism>
<keyword evidence="2" id="KW-0812">Transmembrane</keyword>
<feature type="transmembrane region" description="Helical" evidence="2">
    <location>
        <begin position="29"/>
        <end position="54"/>
    </location>
</feature>
<feature type="region of interest" description="Disordered" evidence="1">
    <location>
        <begin position="144"/>
        <end position="203"/>
    </location>
</feature>
<dbReference type="RefSeq" id="XP_035826202.1">
    <property type="nucleotide sequence ID" value="XM_035970309.1"/>
</dbReference>